<sequence length="600" mass="69133">MSNNTELKFIGNSNNWVNWIEEFIAKKQIKYYEYKHFNNIQEIGFGSLGKVYRANWKNSHNYLALKSFFNFDITAKEIVNEIKRQREVDFHVNIVRFYGITTETKSDNSKQYLLVMEYADGGTLRNYLSEHFESLTWNDKLNLALQLANVISCLHDNEIIHHDLHSDNILVHKNTIKLADLGLSKRIEEQSNIQSKLFGMVSYIDPQIFNIKRYNNNQIQIYSPNKKSNIYSIGILLWEISSGHPPFCNKPYDVDLAMEILQGVREKPIRSTPIDYVKIYTDCWNSEPDNRPTINKVVMKLNAIISKEIIQLYNEQSIEVPRNIINKSFHREITQVIQNFSRINIKEIEPLISSNLTLSDFELIVYEIILALENIETEMRKHKIVAYLNNHNIALQEIYSLLLSNQDNSNSILLLGVFNHFGIGININKQKAFELYQKAADLKDVFGIISLGYCYEKGIGISVDEQKAFDLYQNAANLGSARGMHNLGNCYRDGIGTIIDEQKGFELTQEAANLGNLLGICNLAYCYEKGIGTSVDKQKAFELYQKAANLGDYLAQYDLAIMYECGDGVEMDINQAIYWYKKSAEQGYQDAQYELNKLIN</sequence>
<dbReference type="Gene3D" id="1.10.510.10">
    <property type="entry name" value="Transferase(Phosphotransferase) domain 1"/>
    <property type="match status" value="1"/>
</dbReference>
<dbReference type="InterPro" id="IPR001245">
    <property type="entry name" value="Ser-Thr/Tyr_kinase_cat_dom"/>
</dbReference>
<dbReference type="Proteomes" id="UP000615446">
    <property type="component" value="Unassembled WGS sequence"/>
</dbReference>
<dbReference type="PANTHER" id="PTHR43628">
    <property type="entry name" value="ACTIVATOR OF C KINASE PROTEIN 1-RELATED"/>
    <property type="match status" value="1"/>
</dbReference>
<dbReference type="InterPro" id="IPR000719">
    <property type="entry name" value="Prot_kinase_dom"/>
</dbReference>
<dbReference type="SUPFAM" id="SSF81901">
    <property type="entry name" value="HCP-like"/>
    <property type="match status" value="1"/>
</dbReference>
<dbReference type="Proteomes" id="UP000247702">
    <property type="component" value="Unassembled WGS sequence"/>
</dbReference>
<dbReference type="Pfam" id="PF08238">
    <property type="entry name" value="Sel1"/>
    <property type="match status" value="5"/>
</dbReference>
<dbReference type="SUPFAM" id="SSF56112">
    <property type="entry name" value="Protein kinase-like (PK-like)"/>
    <property type="match status" value="1"/>
</dbReference>
<keyword evidence="3" id="KW-0808">Transferase</keyword>
<dbReference type="GO" id="GO:0004672">
    <property type="term" value="F:protein kinase activity"/>
    <property type="evidence" value="ECO:0007669"/>
    <property type="project" value="InterPro"/>
</dbReference>
<dbReference type="InterPro" id="IPR011990">
    <property type="entry name" value="TPR-like_helical_dom_sf"/>
</dbReference>
<dbReference type="PRINTS" id="PR00109">
    <property type="entry name" value="TYRKINASE"/>
</dbReference>
<organism evidence="2 4">
    <name type="scientific">Rhizophagus clarus</name>
    <dbReference type="NCBI Taxonomy" id="94130"/>
    <lineage>
        <taxon>Eukaryota</taxon>
        <taxon>Fungi</taxon>
        <taxon>Fungi incertae sedis</taxon>
        <taxon>Mucoromycota</taxon>
        <taxon>Glomeromycotina</taxon>
        <taxon>Glomeromycetes</taxon>
        <taxon>Glomerales</taxon>
        <taxon>Glomeraceae</taxon>
        <taxon>Rhizophagus</taxon>
    </lineage>
</organism>
<dbReference type="Pfam" id="PF07714">
    <property type="entry name" value="PK_Tyr_Ser-Thr"/>
    <property type="match status" value="1"/>
</dbReference>
<dbReference type="InterPro" id="IPR011009">
    <property type="entry name" value="Kinase-like_dom_sf"/>
</dbReference>
<accession>A0A2Z6RS34</accession>
<dbReference type="Gene3D" id="1.25.40.10">
    <property type="entry name" value="Tetratricopeptide repeat domain"/>
    <property type="match status" value="1"/>
</dbReference>
<gene>
    <name evidence="3" type="ORF">RCL2_001493100</name>
    <name evidence="2" type="ORF">RclHR1_06410003</name>
</gene>
<keyword evidence="3" id="KW-0418">Kinase</keyword>
<proteinExistence type="predicted"/>
<dbReference type="GO" id="GO:0005524">
    <property type="term" value="F:ATP binding"/>
    <property type="evidence" value="ECO:0007669"/>
    <property type="project" value="InterPro"/>
</dbReference>
<evidence type="ECO:0000313" key="3">
    <source>
        <dbReference type="EMBL" id="GES87967.1"/>
    </source>
</evidence>
<dbReference type="PANTHER" id="PTHR43628:SF1">
    <property type="entry name" value="CHITIN SYNTHASE REGULATORY FACTOR 2-RELATED"/>
    <property type="match status" value="1"/>
</dbReference>
<feature type="domain" description="Protein kinase" evidence="1">
    <location>
        <begin position="37"/>
        <end position="305"/>
    </location>
</feature>
<evidence type="ECO:0000313" key="4">
    <source>
        <dbReference type="Proteomes" id="UP000247702"/>
    </source>
</evidence>
<comment type="caution">
    <text evidence="2">The sequence shown here is derived from an EMBL/GenBank/DDBJ whole genome shotgun (WGS) entry which is preliminary data.</text>
</comment>
<dbReference type="SMART" id="SM00671">
    <property type="entry name" value="SEL1"/>
    <property type="match status" value="5"/>
</dbReference>
<dbReference type="EMBL" id="BLAL01000175">
    <property type="protein sequence ID" value="GES87967.1"/>
    <property type="molecule type" value="Genomic_DNA"/>
</dbReference>
<evidence type="ECO:0000259" key="1">
    <source>
        <dbReference type="PROSITE" id="PS50011"/>
    </source>
</evidence>
<dbReference type="AlphaFoldDB" id="A0A2Z6RS34"/>
<dbReference type="PROSITE" id="PS50011">
    <property type="entry name" value="PROTEIN_KINASE_DOM"/>
    <property type="match status" value="1"/>
</dbReference>
<reference evidence="2 4" key="1">
    <citation type="submission" date="2017-11" db="EMBL/GenBank/DDBJ databases">
        <title>The genome of Rhizophagus clarus HR1 reveals common genetic basis of auxotrophy among arbuscular mycorrhizal fungi.</title>
        <authorList>
            <person name="Kobayashi Y."/>
        </authorList>
    </citation>
    <scope>NUCLEOTIDE SEQUENCE [LARGE SCALE GENOMIC DNA]</scope>
    <source>
        <strain evidence="2 4">HR1</strain>
    </source>
</reference>
<evidence type="ECO:0000313" key="2">
    <source>
        <dbReference type="EMBL" id="GBC05766.1"/>
    </source>
</evidence>
<keyword evidence="4" id="KW-1185">Reference proteome</keyword>
<dbReference type="InterPro" id="IPR006597">
    <property type="entry name" value="Sel1-like"/>
</dbReference>
<name>A0A2Z6RS34_9GLOM</name>
<protein>
    <submittedName>
        <fullName evidence="3">Kinase-like domain-containing protein</fullName>
    </submittedName>
</protein>
<dbReference type="InterPro" id="IPR052945">
    <property type="entry name" value="Mitotic_Regulator"/>
</dbReference>
<reference evidence="3" key="2">
    <citation type="submission" date="2019-10" db="EMBL/GenBank/DDBJ databases">
        <title>Conservation and host-specific expression of non-tandemly repeated heterogenous ribosome RNA gene in arbuscular mycorrhizal fungi.</title>
        <authorList>
            <person name="Maeda T."/>
            <person name="Kobayashi Y."/>
            <person name="Nakagawa T."/>
            <person name="Ezawa T."/>
            <person name="Yamaguchi K."/>
            <person name="Bino T."/>
            <person name="Nishimoto Y."/>
            <person name="Shigenobu S."/>
            <person name="Kawaguchi M."/>
        </authorList>
    </citation>
    <scope>NUCLEOTIDE SEQUENCE</scope>
    <source>
        <strain evidence="3">HR1</strain>
    </source>
</reference>
<dbReference type="EMBL" id="BEXD01004028">
    <property type="protein sequence ID" value="GBC05766.1"/>
    <property type="molecule type" value="Genomic_DNA"/>
</dbReference>
<dbReference type="OrthoDB" id="10261027at2759"/>